<organism evidence="2 3">
    <name type="scientific">Pantherophis guttatus</name>
    <name type="common">Corn snake</name>
    <name type="synonym">Elaphe guttata</name>
    <dbReference type="NCBI Taxonomy" id="94885"/>
    <lineage>
        <taxon>Eukaryota</taxon>
        <taxon>Metazoa</taxon>
        <taxon>Chordata</taxon>
        <taxon>Craniata</taxon>
        <taxon>Vertebrata</taxon>
        <taxon>Euteleostomi</taxon>
        <taxon>Lepidosauria</taxon>
        <taxon>Squamata</taxon>
        <taxon>Bifurcata</taxon>
        <taxon>Unidentata</taxon>
        <taxon>Episquamata</taxon>
        <taxon>Toxicofera</taxon>
        <taxon>Serpentes</taxon>
        <taxon>Colubroidea</taxon>
        <taxon>Colubridae</taxon>
        <taxon>Colubrinae</taxon>
        <taxon>Pantherophis</taxon>
    </lineage>
</organism>
<reference evidence="3" key="1">
    <citation type="submission" date="2025-08" db="UniProtKB">
        <authorList>
            <consortium name="RefSeq"/>
        </authorList>
    </citation>
    <scope>IDENTIFICATION</scope>
    <source>
        <tissue evidence="3">Blood</tissue>
    </source>
</reference>
<dbReference type="PANTHER" id="PTHR14526:SF2">
    <property type="entry name" value="AURORA KINASE A AND NINEIN-INTERACTING PROTEIN"/>
    <property type="match status" value="1"/>
</dbReference>
<feature type="compositionally biased region" description="Basic and acidic residues" evidence="1">
    <location>
        <begin position="201"/>
        <end position="213"/>
    </location>
</feature>
<dbReference type="PANTHER" id="PTHR14526">
    <property type="entry name" value="AURORA KINASE A AND NINEIN-INTERACTING PROTEIN"/>
    <property type="match status" value="1"/>
</dbReference>
<gene>
    <name evidence="3" type="primary">LOC117663384</name>
</gene>
<evidence type="ECO:0000313" key="3">
    <source>
        <dbReference type="RefSeq" id="XP_060547438.1"/>
    </source>
</evidence>
<name>A0ABM3ZGE5_PANGU</name>
<keyword evidence="2" id="KW-1185">Reference proteome</keyword>
<evidence type="ECO:0000256" key="1">
    <source>
        <dbReference type="SAM" id="MobiDB-lite"/>
    </source>
</evidence>
<proteinExistence type="predicted"/>
<evidence type="ECO:0000313" key="2">
    <source>
        <dbReference type="Proteomes" id="UP001652622"/>
    </source>
</evidence>
<feature type="region of interest" description="Disordered" evidence="1">
    <location>
        <begin position="189"/>
        <end position="215"/>
    </location>
</feature>
<dbReference type="InterPro" id="IPR029286">
    <property type="entry name" value="AUNIP"/>
</dbReference>
<dbReference type="GeneID" id="117663384"/>
<sequence>MFHVIRRQKMKGKGRSAVGKQQDSCDVWLDPSALKRRKVMNVATKSALTLLGQDSRPAAIIGPPHPCTKQTTISTFFTAQKAGEKPTDPNQQFMTSASNNVVNLKDSELLRGKRTRAWASVLQPSSLPDCQRQPAKATKVLGPFLCNTLPARAQSHTGTPPVAQEEDPVTEGGEAFLTTDLIRHLEEKGGLQQQVAPVSPLKEKNDGWRREESPALFSQRSPSFKIIPNQRADAGKRRGLPSSWVGATFVDDSDSENMDPELEENLSEAAHLDFNRTGFCYESSYENSSLAPTQRLFTQDSEGCRVILHCFGGEGSKPSLPKELWWSKRTPVRSAFNNKSCFRDGWAGDRSPPGSLGRRLSPLTERSEKSCYDLLFTEDSEGNKVIKH</sequence>
<accession>A0ABM3ZGE5</accession>
<dbReference type="RefSeq" id="XP_060547438.1">
    <property type="nucleotide sequence ID" value="XM_060691455.1"/>
</dbReference>
<dbReference type="Proteomes" id="UP001652622">
    <property type="component" value="Unplaced"/>
</dbReference>
<protein>
    <submittedName>
        <fullName evidence="3">Aurora kinase A- and ninein-interacting protein-like</fullName>
    </submittedName>
</protein>